<dbReference type="PROSITE" id="PS50048">
    <property type="entry name" value="ZN2_CY6_FUNGAL_2"/>
    <property type="match status" value="1"/>
</dbReference>
<evidence type="ECO:0000313" key="11">
    <source>
        <dbReference type="Proteomes" id="UP000193986"/>
    </source>
</evidence>
<evidence type="ECO:0000313" key="10">
    <source>
        <dbReference type="EMBL" id="ORY26798.1"/>
    </source>
</evidence>
<dbReference type="Pfam" id="PF00172">
    <property type="entry name" value="Zn_clus"/>
    <property type="match status" value="1"/>
</dbReference>
<dbReference type="Gene3D" id="4.10.240.10">
    <property type="entry name" value="Zn(2)-C6 fungal-type DNA-binding domain"/>
    <property type="match status" value="1"/>
</dbReference>
<keyword evidence="2" id="KW-0479">Metal-binding</keyword>
<evidence type="ECO:0000256" key="5">
    <source>
        <dbReference type="ARBA" id="ARBA00023125"/>
    </source>
</evidence>
<sequence length="719" mass="78974">MSDLEDCPRPSKRTRSSVACNRCKERRQKCDNASPSCSKCSKAGVQCVYRGGDHPAWYVESLEDRIQLLEESLRVSGLAVRDVQSWGTPGIHETAVVEPASIHGSSQAQAVPGKQSVESEVNHIRPSSSGRRPERQLPPVAPIETGTSFHTNKDVFPPTHLGDAVGFLSLCAAAEPYYVGASTGFSLANLVQAAVYARVSTAQEEDAHAPDAVSASATPEDPSRSIRNLPSMDDRPFSCHRPRETTQAASLPPDGLGNELLAAYLAKVHSSIPFLNRNALEALHTRRHELPASTSRSAQLGLSKLHLVYGIGARHLQLSGRSQYIFDKTLPEAHFIAATEHLDVTFETRTTESVELMLLLTLYSLHSPSGPGAWQLTGMAVRLSVELGLHKAQRSPSASYQLADQMRKRLFWSTIIIERKVALTLGRPFALADHDIDVDVPVDIDDTVKDPAAIAAAAVDSTPTPTSLTRFVHTARLQRILGRIQMHNARSVGSQSDEVARIKADLQNWRNTMQMSSRKDVDTDPALLLEYYKGMHLLLQPLVTSSTRQLEHLRECAEAAGSICQLYKRLHQRTPAGFFLLELHDVLLAGISLIYCLWVDPTGPSGSQILVDLGACSTVMFLIAERWESAKRYRDAFEVLVGATTDYKQRHCNMPTAPIVGAANEHTPVDMSGEGLALFDANLWGDDEASMWRRMLGEITGTTEPNVDDSWLWFNELGT</sequence>
<proteinExistence type="predicted"/>
<keyword evidence="3" id="KW-0862">Zinc</keyword>
<accession>A0A1Y2AW55</accession>
<dbReference type="GO" id="GO:0005634">
    <property type="term" value="C:nucleus"/>
    <property type="evidence" value="ECO:0007669"/>
    <property type="project" value="UniProtKB-SubCell"/>
</dbReference>
<evidence type="ECO:0000256" key="6">
    <source>
        <dbReference type="ARBA" id="ARBA00023163"/>
    </source>
</evidence>
<feature type="region of interest" description="Disordered" evidence="8">
    <location>
        <begin position="207"/>
        <end position="236"/>
    </location>
</feature>
<dbReference type="AlphaFoldDB" id="A0A1Y2AW55"/>
<comment type="subcellular location">
    <subcellularLocation>
        <location evidence="1">Nucleus</location>
    </subcellularLocation>
</comment>
<gene>
    <name evidence="10" type="ORF">BCR39DRAFT_540266</name>
</gene>
<dbReference type="SUPFAM" id="SSF57701">
    <property type="entry name" value="Zn2/Cys6 DNA-binding domain"/>
    <property type="match status" value="1"/>
</dbReference>
<evidence type="ECO:0000256" key="1">
    <source>
        <dbReference type="ARBA" id="ARBA00004123"/>
    </source>
</evidence>
<evidence type="ECO:0000259" key="9">
    <source>
        <dbReference type="PROSITE" id="PS50048"/>
    </source>
</evidence>
<keyword evidence="7" id="KW-0539">Nucleus</keyword>
<dbReference type="GO" id="GO:0000981">
    <property type="term" value="F:DNA-binding transcription factor activity, RNA polymerase II-specific"/>
    <property type="evidence" value="ECO:0007669"/>
    <property type="project" value="InterPro"/>
</dbReference>
<dbReference type="SMART" id="SM00906">
    <property type="entry name" value="Fungal_trans"/>
    <property type="match status" value="1"/>
</dbReference>
<dbReference type="PANTHER" id="PTHR47782">
    <property type="entry name" value="ZN(II)2CYS6 TRANSCRIPTION FACTOR (EUROFUNG)-RELATED"/>
    <property type="match status" value="1"/>
</dbReference>
<evidence type="ECO:0000256" key="7">
    <source>
        <dbReference type="ARBA" id="ARBA00023242"/>
    </source>
</evidence>
<dbReference type="GO" id="GO:0043565">
    <property type="term" value="F:sequence-specific DNA binding"/>
    <property type="evidence" value="ECO:0007669"/>
    <property type="project" value="TreeGrafter"/>
</dbReference>
<dbReference type="OrthoDB" id="3364175at2759"/>
<evidence type="ECO:0000256" key="2">
    <source>
        <dbReference type="ARBA" id="ARBA00022723"/>
    </source>
</evidence>
<comment type="caution">
    <text evidence="10">The sequence shown here is derived from an EMBL/GenBank/DDBJ whole genome shotgun (WGS) entry which is preliminary data.</text>
</comment>
<evidence type="ECO:0000256" key="4">
    <source>
        <dbReference type="ARBA" id="ARBA00023015"/>
    </source>
</evidence>
<dbReference type="InParanoid" id="A0A1Y2AW55"/>
<evidence type="ECO:0000256" key="8">
    <source>
        <dbReference type="SAM" id="MobiDB-lite"/>
    </source>
</evidence>
<dbReference type="Proteomes" id="UP000193986">
    <property type="component" value="Unassembled WGS sequence"/>
</dbReference>
<keyword evidence="4" id="KW-0805">Transcription regulation</keyword>
<dbReference type="GO" id="GO:0045944">
    <property type="term" value="P:positive regulation of transcription by RNA polymerase II"/>
    <property type="evidence" value="ECO:0007669"/>
    <property type="project" value="TreeGrafter"/>
</dbReference>
<keyword evidence="11" id="KW-1185">Reference proteome</keyword>
<keyword evidence="5" id="KW-0238">DNA-binding</keyword>
<dbReference type="EMBL" id="MCFC01000044">
    <property type="protein sequence ID" value="ORY26798.1"/>
    <property type="molecule type" value="Genomic_DNA"/>
</dbReference>
<name>A0A1Y2AW55_9TREE</name>
<dbReference type="CDD" id="cd12148">
    <property type="entry name" value="fungal_TF_MHR"/>
    <property type="match status" value="1"/>
</dbReference>
<organism evidence="10 11">
    <name type="scientific">Naematelia encephala</name>
    <dbReference type="NCBI Taxonomy" id="71784"/>
    <lineage>
        <taxon>Eukaryota</taxon>
        <taxon>Fungi</taxon>
        <taxon>Dikarya</taxon>
        <taxon>Basidiomycota</taxon>
        <taxon>Agaricomycotina</taxon>
        <taxon>Tremellomycetes</taxon>
        <taxon>Tremellales</taxon>
        <taxon>Naemateliaceae</taxon>
        <taxon>Naematelia</taxon>
    </lineage>
</organism>
<dbReference type="PANTHER" id="PTHR47782:SF12">
    <property type="entry name" value="ZN(II)2CYS6 TRANSCRIPTION FACTOR (EUROFUNG)"/>
    <property type="match status" value="1"/>
</dbReference>
<dbReference type="GO" id="GO:0008270">
    <property type="term" value="F:zinc ion binding"/>
    <property type="evidence" value="ECO:0007669"/>
    <property type="project" value="InterPro"/>
</dbReference>
<dbReference type="InterPro" id="IPR052202">
    <property type="entry name" value="Yeast_MetPath_Reg"/>
</dbReference>
<protein>
    <submittedName>
        <fullName evidence="10">Fungal-specific transcription factor domain-domain-containing protein</fullName>
    </submittedName>
</protein>
<evidence type="ECO:0000256" key="3">
    <source>
        <dbReference type="ARBA" id="ARBA00022833"/>
    </source>
</evidence>
<dbReference type="InterPro" id="IPR036864">
    <property type="entry name" value="Zn2-C6_fun-type_DNA-bd_sf"/>
</dbReference>
<dbReference type="PROSITE" id="PS00463">
    <property type="entry name" value="ZN2_CY6_FUNGAL_1"/>
    <property type="match status" value="1"/>
</dbReference>
<dbReference type="SMART" id="SM00066">
    <property type="entry name" value="GAL4"/>
    <property type="match status" value="1"/>
</dbReference>
<feature type="domain" description="Zn(2)-C6 fungal-type" evidence="9">
    <location>
        <begin position="19"/>
        <end position="49"/>
    </location>
</feature>
<dbReference type="CDD" id="cd00067">
    <property type="entry name" value="GAL4"/>
    <property type="match status" value="1"/>
</dbReference>
<dbReference type="InterPro" id="IPR001138">
    <property type="entry name" value="Zn2Cys6_DnaBD"/>
</dbReference>
<dbReference type="Pfam" id="PF04082">
    <property type="entry name" value="Fungal_trans"/>
    <property type="match status" value="1"/>
</dbReference>
<feature type="region of interest" description="Disordered" evidence="8">
    <location>
        <begin position="110"/>
        <end position="140"/>
    </location>
</feature>
<keyword evidence="6" id="KW-0804">Transcription</keyword>
<dbReference type="GO" id="GO:0006351">
    <property type="term" value="P:DNA-templated transcription"/>
    <property type="evidence" value="ECO:0007669"/>
    <property type="project" value="InterPro"/>
</dbReference>
<reference evidence="10 11" key="1">
    <citation type="submission" date="2016-07" db="EMBL/GenBank/DDBJ databases">
        <title>Pervasive Adenine N6-methylation of Active Genes in Fungi.</title>
        <authorList>
            <consortium name="DOE Joint Genome Institute"/>
            <person name="Mondo S.J."/>
            <person name="Dannebaum R.O."/>
            <person name="Kuo R.C."/>
            <person name="Labutti K."/>
            <person name="Haridas S."/>
            <person name="Kuo A."/>
            <person name="Salamov A."/>
            <person name="Ahrendt S.R."/>
            <person name="Lipzen A."/>
            <person name="Sullivan W."/>
            <person name="Andreopoulos W.B."/>
            <person name="Clum A."/>
            <person name="Lindquist E."/>
            <person name="Daum C."/>
            <person name="Ramamoorthy G.K."/>
            <person name="Gryganskyi A."/>
            <person name="Culley D."/>
            <person name="Magnuson J.K."/>
            <person name="James T.Y."/>
            <person name="O'Malley M.A."/>
            <person name="Stajich J.E."/>
            <person name="Spatafora J.W."/>
            <person name="Visel A."/>
            <person name="Grigoriev I.V."/>
        </authorList>
    </citation>
    <scope>NUCLEOTIDE SEQUENCE [LARGE SCALE GENOMIC DNA]</scope>
    <source>
        <strain evidence="10 11">68-887.2</strain>
    </source>
</reference>
<dbReference type="InterPro" id="IPR007219">
    <property type="entry name" value="XnlR_reg_dom"/>
</dbReference>